<accession>A0A1Y5XMQ4</accession>
<gene>
    <name evidence="1" type="ORF">SAMN05661093_04182</name>
</gene>
<evidence type="ECO:0000313" key="1">
    <source>
        <dbReference type="EMBL" id="SMD07167.1"/>
    </source>
</evidence>
<keyword evidence="2" id="KW-1185">Reference proteome</keyword>
<dbReference type="EMBL" id="FWXV01000003">
    <property type="protein sequence ID" value="SMD07167.1"/>
    <property type="molecule type" value="Genomic_DNA"/>
</dbReference>
<reference evidence="1 2" key="1">
    <citation type="submission" date="2017-04" db="EMBL/GenBank/DDBJ databases">
        <authorList>
            <person name="Afonso C.L."/>
            <person name="Miller P.J."/>
            <person name="Scott M.A."/>
            <person name="Spackman E."/>
            <person name="Goraichik I."/>
            <person name="Dimitrov K.M."/>
            <person name="Suarez D.L."/>
            <person name="Swayne D.E."/>
        </authorList>
    </citation>
    <scope>NUCLEOTIDE SEQUENCE [LARGE SCALE GENOMIC DNA]</scope>
    <source>
        <strain evidence="1 2">DSM 43828</strain>
    </source>
</reference>
<sequence length="364" mass="37702">MRSRQLTCSVVSIALVLAGCTSEDPPSRPAGCSWPLDTSSAVLQDPDEVFLVDVRTGEMRTRCAVSRGAGGYASVPLQAEGQTYGSSTIPAASVVVPPFDPSTRSIVDSQGVVELADFRTTKVGGAEWAPAALPGDDRVLLAKRPTNGGSPDADVYMRASAWCLLPTRDASIDKCDPISSATSPGTPAVHTDGTVGWATATGVPLRLGGLSGWAQTDGKRLTRAEVLPPAKKIQGSSVLLDATGRAGWIDPSDLAVALGEDVSDPGSKRIAWFEARSFSPDGVTAELYRSPVTTAQLARDLGSAFGTNTGAVYGVRVLGRAIVVAVRISSDAVVIARVGSDGTVSKVATLPGELEPKIMTWPGN</sequence>
<organism evidence="1 2">
    <name type="scientific">Kibdelosporangium aridum</name>
    <dbReference type="NCBI Taxonomy" id="2030"/>
    <lineage>
        <taxon>Bacteria</taxon>
        <taxon>Bacillati</taxon>
        <taxon>Actinomycetota</taxon>
        <taxon>Actinomycetes</taxon>
        <taxon>Pseudonocardiales</taxon>
        <taxon>Pseudonocardiaceae</taxon>
        <taxon>Kibdelosporangium</taxon>
    </lineage>
</organism>
<dbReference type="AlphaFoldDB" id="A0A1Y5XMQ4"/>
<protein>
    <submittedName>
        <fullName evidence="1">Uncharacterized protein</fullName>
    </submittedName>
</protein>
<name>A0A1Y5XMQ4_KIBAR</name>
<dbReference type="Proteomes" id="UP000192674">
    <property type="component" value="Unassembled WGS sequence"/>
</dbReference>
<dbReference type="PROSITE" id="PS51257">
    <property type="entry name" value="PROKAR_LIPOPROTEIN"/>
    <property type="match status" value="1"/>
</dbReference>
<evidence type="ECO:0000313" key="2">
    <source>
        <dbReference type="Proteomes" id="UP000192674"/>
    </source>
</evidence>
<proteinExistence type="predicted"/>